<evidence type="ECO:0000313" key="2">
    <source>
        <dbReference type="EMBL" id="MBP2002403.1"/>
    </source>
</evidence>
<accession>A0ABS4JL17</accession>
<gene>
    <name evidence="2" type="ORF">J2Z69_003476</name>
</gene>
<feature type="chain" id="PRO_5047094050" description="WG repeat-containing protein" evidence="1">
    <location>
        <begin position="25"/>
        <end position="363"/>
    </location>
</feature>
<dbReference type="RefSeq" id="WP_209865367.1">
    <property type="nucleotide sequence ID" value="NZ_JAGGLD010000008.1"/>
</dbReference>
<proteinExistence type="predicted"/>
<evidence type="ECO:0000256" key="1">
    <source>
        <dbReference type="SAM" id="SignalP"/>
    </source>
</evidence>
<reference evidence="2 3" key="1">
    <citation type="submission" date="2021-03" db="EMBL/GenBank/DDBJ databases">
        <title>Genomic Encyclopedia of Type Strains, Phase IV (KMG-IV): sequencing the most valuable type-strain genomes for metagenomic binning, comparative biology and taxonomic classification.</title>
        <authorList>
            <person name="Goeker M."/>
        </authorList>
    </citation>
    <scope>NUCLEOTIDE SEQUENCE [LARGE SCALE GENOMIC DNA]</scope>
    <source>
        <strain evidence="2 3">DSM 26806</strain>
    </source>
</reference>
<dbReference type="SUPFAM" id="SSF69360">
    <property type="entry name" value="Cell wall binding repeat"/>
    <property type="match status" value="2"/>
</dbReference>
<dbReference type="InterPro" id="IPR032774">
    <property type="entry name" value="WG_beta_rep"/>
</dbReference>
<keyword evidence="3" id="KW-1185">Reference proteome</keyword>
<evidence type="ECO:0000313" key="3">
    <source>
        <dbReference type="Proteomes" id="UP001519288"/>
    </source>
</evidence>
<dbReference type="PANTHER" id="PTHR37841:SF1">
    <property type="entry name" value="DUF3298 DOMAIN-CONTAINING PROTEIN"/>
    <property type="match status" value="1"/>
</dbReference>
<organism evidence="2 3">
    <name type="scientific">Paenibacillus shirakamiensis</name>
    <dbReference type="NCBI Taxonomy" id="1265935"/>
    <lineage>
        <taxon>Bacteria</taxon>
        <taxon>Bacillati</taxon>
        <taxon>Bacillota</taxon>
        <taxon>Bacilli</taxon>
        <taxon>Bacillales</taxon>
        <taxon>Paenibacillaceae</taxon>
        <taxon>Paenibacillus</taxon>
    </lineage>
</organism>
<keyword evidence="1" id="KW-0732">Signal</keyword>
<protein>
    <recommendedName>
        <fullName evidence="4">WG repeat-containing protein</fullName>
    </recommendedName>
</protein>
<feature type="signal peptide" evidence="1">
    <location>
        <begin position="1"/>
        <end position="24"/>
    </location>
</feature>
<dbReference type="EMBL" id="JAGGLD010000008">
    <property type="protein sequence ID" value="MBP2002403.1"/>
    <property type="molecule type" value="Genomic_DNA"/>
</dbReference>
<dbReference type="Pfam" id="PF14903">
    <property type="entry name" value="WG_beta_rep"/>
    <property type="match status" value="6"/>
</dbReference>
<evidence type="ECO:0008006" key="4">
    <source>
        <dbReference type="Google" id="ProtNLM"/>
    </source>
</evidence>
<dbReference type="Proteomes" id="UP001519288">
    <property type="component" value="Unassembled WGS sequence"/>
</dbReference>
<name>A0ABS4JL17_9BACL</name>
<sequence>MKKYLVWLVLSICLVPLLPNSSFAAIHAPTLDANRISINYNLDRTQSDGAFHDGLLLAEQTNGALVYYNAKGTVAFHLPPALRPVSDYSSQRAIVQDKLTKLYGYVNTKGVMVTPLQYEEVTSFAEGVAHVRRADSHIEYLIDRGGNILLQLTTRYDSDFHFSNGLSLVTDTKTGHIGYINKNGHLTIPYSYKYGRDFAEQLALVQNKTGQYGFINTKGKVTIPLQYKAAQDFQEGVAAVQNKAGQWGFIDNRGQVFLPFHWSRVDSFSEGLAAVYNRKGQVAFINKKGALVIPYQKYNKASPFKQGLALVGIGDNTNGKFGYINQKGRLVTALQYRSESSSFSAEGLAVAILSPGKALILSK</sequence>
<comment type="caution">
    <text evidence="2">The sequence shown here is derived from an EMBL/GenBank/DDBJ whole genome shotgun (WGS) entry which is preliminary data.</text>
</comment>
<dbReference type="PANTHER" id="PTHR37841">
    <property type="entry name" value="GLR2918 PROTEIN"/>
    <property type="match status" value="1"/>
</dbReference>